<dbReference type="AlphaFoldDB" id="A0A8T0DWC2"/>
<organism evidence="1 2">
    <name type="scientific">Paragonimus westermani</name>
    <dbReference type="NCBI Taxonomy" id="34504"/>
    <lineage>
        <taxon>Eukaryota</taxon>
        <taxon>Metazoa</taxon>
        <taxon>Spiralia</taxon>
        <taxon>Lophotrochozoa</taxon>
        <taxon>Platyhelminthes</taxon>
        <taxon>Trematoda</taxon>
        <taxon>Digenea</taxon>
        <taxon>Plagiorchiida</taxon>
        <taxon>Troglotremata</taxon>
        <taxon>Troglotrematidae</taxon>
        <taxon>Paragonimus</taxon>
    </lineage>
</organism>
<name>A0A8T0DWC2_9TREM</name>
<evidence type="ECO:0000313" key="1">
    <source>
        <dbReference type="EMBL" id="KAF8572235.1"/>
    </source>
</evidence>
<comment type="caution">
    <text evidence="1">The sequence shown here is derived from an EMBL/GenBank/DDBJ whole genome shotgun (WGS) entry which is preliminary data.</text>
</comment>
<protein>
    <submittedName>
        <fullName evidence="1">Uncharacterized protein</fullName>
    </submittedName>
</protein>
<evidence type="ECO:0000313" key="2">
    <source>
        <dbReference type="Proteomes" id="UP000699462"/>
    </source>
</evidence>
<reference evidence="1 2" key="1">
    <citation type="submission" date="2019-07" db="EMBL/GenBank/DDBJ databases">
        <title>Annotation for the trematode Paragonimus westermani.</title>
        <authorList>
            <person name="Choi Y.-J."/>
        </authorList>
    </citation>
    <scope>NUCLEOTIDE SEQUENCE [LARGE SCALE GENOMIC DNA]</scope>
    <source>
        <strain evidence="1">180907_Pwestermani</strain>
    </source>
</reference>
<dbReference type="Proteomes" id="UP000699462">
    <property type="component" value="Unassembled WGS sequence"/>
</dbReference>
<gene>
    <name evidence="1" type="ORF">P879_00795</name>
</gene>
<proteinExistence type="predicted"/>
<accession>A0A8T0DWC2</accession>
<dbReference type="EMBL" id="JTDF01000118">
    <property type="protein sequence ID" value="KAF8572235.1"/>
    <property type="molecule type" value="Genomic_DNA"/>
</dbReference>
<sequence>MIGNVSVESVRHRRPLAELCRLVSDSSRWDHHRYMIQVDHFDCTIHPGLSIGIRCGCLQSSRIQEETIFLTFFYLAYHQNPCSGCSIFFTQ</sequence>
<keyword evidence="2" id="KW-1185">Reference proteome</keyword>